<evidence type="ECO:0000256" key="9">
    <source>
        <dbReference type="PROSITE-ProRule" id="PRU00042"/>
    </source>
</evidence>
<evidence type="ECO:0000256" key="2">
    <source>
        <dbReference type="ARBA" id="ARBA00022723"/>
    </source>
</evidence>
<evidence type="ECO:0000313" key="13">
    <source>
        <dbReference type="Proteomes" id="UP000824540"/>
    </source>
</evidence>
<evidence type="ECO:0000256" key="1">
    <source>
        <dbReference type="ARBA" id="ARBA00004123"/>
    </source>
</evidence>
<dbReference type="GO" id="GO:0008270">
    <property type="term" value="F:zinc ion binding"/>
    <property type="evidence" value="ECO:0007669"/>
    <property type="project" value="UniProtKB-KW"/>
</dbReference>
<feature type="region of interest" description="Disordered" evidence="10">
    <location>
        <begin position="1"/>
        <end position="33"/>
    </location>
</feature>
<dbReference type="InterPro" id="IPR013087">
    <property type="entry name" value="Znf_C2H2_type"/>
</dbReference>
<keyword evidence="3 9" id="KW-0863">Zinc-finger</keyword>
<reference evidence="12" key="1">
    <citation type="thesis" date="2021" institute="BYU ScholarsArchive" country="Provo, UT, USA">
        <title>Applications of and Algorithms for Genome Assembly and Genomic Analyses with an Emphasis on Marine Teleosts.</title>
        <authorList>
            <person name="Pickett B.D."/>
        </authorList>
    </citation>
    <scope>NUCLEOTIDE SEQUENCE</scope>
    <source>
        <strain evidence="12">HI-2016</strain>
    </source>
</reference>
<dbReference type="PANTHER" id="PTHR13006:SF10">
    <property type="entry name" value="ZINC FINGER PROTEIN 395"/>
    <property type="match status" value="1"/>
</dbReference>
<dbReference type="Proteomes" id="UP000824540">
    <property type="component" value="Unassembled WGS sequence"/>
</dbReference>
<dbReference type="PROSITE" id="PS00028">
    <property type="entry name" value="ZINC_FINGER_C2H2_1"/>
    <property type="match status" value="1"/>
</dbReference>
<keyword evidence="6" id="KW-0238">DNA-binding</keyword>
<dbReference type="GO" id="GO:0005634">
    <property type="term" value="C:nucleus"/>
    <property type="evidence" value="ECO:0007669"/>
    <property type="project" value="UniProtKB-SubCell"/>
</dbReference>
<dbReference type="AlphaFoldDB" id="A0A8T2NZ80"/>
<dbReference type="PANTHER" id="PTHR13006">
    <property type="entry name" value="PAPILLOMAVIRUS REGULATORY FACTOR PRF-1"/>
    <property type="match status" value="1"/>
</dbReference>
<name>A0A8T2NZ80_9TELE</name>
<gene>
    <name evidence="12" type="ORF">JZ751_010437</name>
</gene>
<feature type="region of interest" description="Disordered" evidence="10">
    <location>
        <begin position="126"/>
        <end position="161"/>
    </location>
</feature>
<evidence type="ECO:0000256" key="5">
    <source>
        <dbReference type="ARBA" id="ARBA00023015"/>
    </source>
</evidence>
<evidence type="ECO:0000256" key="3">
    <source>
        <dbReference type="ARBA" id="ARBA00022771"/>
    </source>
</evidence>
<keyword evidence="2" id="KW-0479">Metal-binding</keyword>
<dbReference type="OrthoDB" id="5950721at2759"/>
<keyword evidence="7" id="KW-0804">Transcription</keyword>
<feature type="compositionally biased region" description="Low complexity" evidence="10">
    <location>
        <begin position="1"/>
        <end position="19"/>
    </location>
</feature>
<keyword evidence="13" id="KW-1185">Reference proteome</keyword>
<keyword evidence="5" id="KW-0805">Transcription regulation</keyword>
<evidence type="ECO:0000259" key="11">
    <source>
        <dbReference type="PROSITE" id="PS50157"/>
    </source>
</evidence>
<accession>A0A8T2NZ80</accession>
<dbReference type="InterPro" id="IPR052253">
    <property type="entry name" value="CR1/CR2-DNA-binding_regulator"/>
</dbReference>
<keyword evidence="8" id="KW-0539">Nucleus</keyword>
<evidence type="ECO:0000256" key="8">
    <source>
        <dbReference type="ARBA" id="ARBA00023242"/>
    </source>
</evidence>
<feature type="domain" description="C2H2-type" evidence="11">
    <location>
        <begin position="74"/>
        <end position="104"/>
    </location>
</feature>
<feature type="region of interest" description="Disordered" evidence="10">
    <location>
        <begin position="444"/>
        <end position="463"/>
    </location>
</feature>
<dbReference type="EMBL" id="JAFBMS010000019">
    <property type="protein sequence ID" value="KAG9344750.1"/>
    <property type="molecule type" value="Genomic_DNA"/>
</dbReference>
<comment type="caution">
    <text evidence="12">The sequence shown here is derived from an EMBL/GenBank/DDBJ whole genome shotgun (WGS) entry which is preliminary data.</text>
</comment>
<dbReference type="GO" id="GO:0006357">
    <property type="term" value="P:regulation of transcription by RNA polymerase II"/>
    <property type="evidence" value="ECO:0007669"/>
    <property type="project" value="TreeGrafter"/>
</dbReference>
<sequence length="488" mass="53421">MECSGGEELSDSSSSGYWSWDHGMGSPAPSPSVTEAIDATLAPSADEGIDIDMEQDLCTGPVTRKHKNPVRLAYRCLWPSCGKVLTSVVGMKRHIRILHLGHSSESEQSQREEDFYYTEIHRRLASRPPSVPPSAHCASPPNPSMEIQPGTPPPSLLSQSAPDSYCQVQSEQLYQACPPVQVAVSPSSPCWSPPVTVLQSTQAGPFRSRSVSVGEQWAPQHSASLRPHPVSRSPPHTHCASSHVEVKRGLWVGMGLGWGWGRSYTSFWREKSADRLLYLLEWLAMPRYCFRNSLKRFWLFHLRADLRMPMKPPKPPKRFERLNPASSFSAPSASSCSSSSCSSSSSPSMSSAPSSSLTLSCWPPYEGPTGPICLCGASWSLLRARVAWWNRCRASENRSLPSFSRLTGSVTSSPSSSSPCFRTSPPTGREVNCGFSAACRHSSHADLPTKQRDKQVEKRAVSRSPSTLDAQLIKAMLCKTIIASQHAP</sequence>
<dbReference type="GO" id="GO:0003700">
    <property type="term" value="F:DNA-binding transcription factor activity"/>
    <property type="evidence" value="ECO:0007669"/>
    <property type="project" value="TreeGrafter"/>
</dbReference>
<feature type="compositionally biased region" description="Basic and acidic residues" evidence="10">
    <location>
        <begin position="444"/>
        <end position="460"/>
    </location>
</feature>
<organism evidence="12 13">
    <name type="scientific">Albula glossodonta</name>
    <name type="common">roundjaw bonefish</name>
    <dbReference type="NCBI Taxonomy" id="121402"/>
    <lineage>
        <taxon>Eukaryota</taxon>
        <taxon>Metazoa</taxon>
        <taxon>Chordata</taxon>
        <taxon>Craniata</taxon>
        <taxon>Vertebrata</taxon>
        <taxon>Euteleostomi</taxon>
        <taxon>Actinopterygii</taxon>
        <taxon>Neopterygii</taxon>
        <taxon>Teleostei</taxon>
        <taxon>Albuliformes</taxon>
        <taxon>Albulidae</taxon>
        <taxon>Albula</taxon>
    </lineage>
</organism>
<keyword evidence="4" id="KW-0862">Zinc</keyword>
<dbReference type="GO" id="GO:0000978">
    <property type="term" value="F:RNA polymerase II cis-regulatory region sequence-specific DNA binding"/>
    <property type="evidence" value="ECO:0007669"/>
    <property type="project" value="TreeGrafter"/>
</dbReference>
<dbReference type="PROSITE" id="PS50157">
    <property type="entry name" value="ZINC_FINGER_C2H2_2"/>
    <property type="match status" value="1"/>
</dbReference>
<protein>
    <recommendedName>
        <fullName evidence="11">C2H2-type domain-containing protein</fullName>
    </recommendedName>
</protein>
<evidence type="ECO:0000256" key="7">
    <source>
        <dbReference type="ARBA" id="ARBA00023163"/>
    </source>
</evidence>
<evidence type="ECO:0000256" key="10">
    <source>
        <dbReference type="SAM" id="MobiDB-lite"/>
    </source>
</evidence>
<evidence type="ECO:0000256" key="6">
    <source>
        <dbReference type="ARBA" id="ARBA00023125"/>
    </source>
</evidence>
<comment type="subcellular location">
    <subcellularLocation>
        <location evidence="1">Nucleus</location>
    </subcellularLocation>
</comment>
<evidence type="ECO:0000313" key="12">
    <source>
        <dbReference type="EMBL" id="KAG9344750.1"/>
    </source>
</evidence>
<evidence type="ECO:0000256" key="4">
    <source>
        <dbReference type="ARBA" id="ARBA00022833"/>
    </source>
</evidence>
<proteinExistence type="predicted"/>